<gene>
    <name evidence="2" type="ORF">AV903_02050</name>
</gene>
<dbReference type="Proteomes" id="UP000264980">
    <property type="component" value="Chromosome"/>
</dbReference>
<evidence type="ECO:0000313" key="2">
    <source>
        <dbReference type="EMBL" id="AXF75162.1"/>
    </source>
</evidence>
<keyword evidence="1" id="KW-0812">Transmembrane</keyword>
<dbReference type="RefSeq" id="WP_418261495.1">
    <property type="nucleotide sequence ID" value="NZ_CP013970.1"/>
</dbReference>
<organism evidence="2 3">
    <name type="scientific">Erwinia tracheiphila</name>
    <dbReference type="NCBI Taxonomy" id="65700"/>
    <lineage>
        <taxon>Bacteria</taxon>
        <taxon>Pseudomonadati</taxon>
        <taxon>Pseudomonadota</taxon>
        <taxon>Gammaproteobacteria</taxon>
        <taxon>Enterobacterales</taxon>
        <taxon>Erwiniaceae</taxon>
        <taxon>Erwinia</taxon>
    </lineage>
</organism>
<name>A0A345CNZ5_9GAMM</name>
<sequence>MKEGMAQAPGILYVKAIMDFFTAAIFSVVTQTC</sequence>
<keyword evidence="1" id="KW-0472">Membrane</keyword>
<protein>
    <submittedName>
        <fullName evidence="2">Uncharacterized protein</fullName>
    </submittedName>
</protein>
<evidence type="ECO:0000313" key="3">
    <source>
        <dbReference type="Proteomes" id="UP000264980"/>
    </source>
</evidence>
<proteinExistence type="predicted"/>
<keyword evidence="1" id="KW-1133">Transmembrane helix</keyword>
<evidence type="ECO:0000256" key="1">
    <source>
        <dbReference type="SAM" id="Phobius"/>
    </source>
</evidence>
<dbReference type="EMBL" id="CP013970">
    <property type="protein sequence ID" value="AXF75162.1"/>
    <property type="molecule type" value="Genomic_DNA"/>
</dbReference>
<feature type="transmembrane region" description="Helical" evidence="1">
    <location>
        <begin position="12"/>
        <end position="30"/>
    </location>
</feature>
<reference evidence="2 3" key="1">
    <citation type="submission" date="2016-01" db="EMBL/GenBank/DDBJ databases">
        <authorList>
            <person name="Oliw E.H."/>
        </authorList>
    </citation>
    <scope>NUCLEOTIDE SEQUENCE [LARGE SCALE GENOMIC DNA]</scope>
    <source>
        <strain evidence="2 3">MDcuke</strain>
    </source>
</reference>
<dbReference type="AlphaFoldDB" id="A0A345CNZ5"/>
<accession>A0A345CNZ5</accession>